<dbReference type="EMBL" id="JAQMWT010000442">
    <property type="protein sequence ID" value="KAJ8601270.1"/>
    <property type="molecule type" value="Genomic_DNA"/>
</dbReference>
<sequence>MREFVDGLDTVNAAAERSPGFVWRHVDIVIDGAYTIPNPWPDDIIVNISVWEDVDSLRAFTCDDLHRYDMQKRRSWFRRMRTAHLALWWVDRGHQPSLAEAHAKINLLDQKGPTPDSFTFKHTSIRTTAFENNNHPVNHYHDDDRI</sequence>
<dbReference type="Proteomes" id="UP001230188">
    <property type="component" value="Unassembled WGS sequence"/>
</dbReference>
<protein>
    <recommendedName>
        <fullName evidence="1">DUF3291 domain-containing protein</fullName>
    </recommendedName>
</protein>
<accession>A0AAD7UBF7</accession>
<dbReference type="SUPFAM" id="SSF54909">
    <property type="entry name" value="Dimeric alpha+beta barrel"/>
    <property type="match status" value="1"/>
</dbReference>
<evidence type="ECO:0000313" key="2">
    <source>
        <dbReference type="EMBL" id="KAJ8601270.1"/>
    </source>
</evidence>
<dbReference type="AlphaFoldDB" id="A0AAD7UBF7"/>
<name>A0AAD7UBF7_9STRA</name>
<dbReference type="InterPro" id="IPR011008">
    <property type="entry name" value="Dimeric_a/b-barrel"/>
</dbReference>
<evidence type="ECO:0000259" key="1">
    <source>
        <dbReference type="Pfam" id="PF11695"/>
    </source>
</evidence>
<reference evidence="2" key="1">
    <citation type="submission" date="2023-01" db="EMBL/GenBank/DDBJ databases">
        <title>Metagenome sequencing of chrysophaentin producing Chrysophaeum taylorii.</title>
        <authorList>
            <person name="Davison J."/>
            <person name="Bewley C."/>
        </authorList>
    </citation>
    <scope>NUCLEOTIDE SEQUENCE</scope>
    <source>
        <strain evidence="2">NIES-1699</strain>
    </source>
</reference>
<gene>
    <name evidence="2" type="ORF">CTAYLR_010696</name>
</gene>
<feature type="domain" description="DUF3291" evidence="1">
    <location>
        <begin position="1"/>
        <end position="122"/>
    </location>
</feature>
<proteinExistence type="predicted"/>
<dbReference type="Pfam" id="PF11695">
    <property type="entry name" value="DUF3291"/>
    <property type="match status" value="1"/>
</dbReference>
<dbReference type="InterPro" id="IPR021708">
    <property type="entry name" value="DUF3291"/>
</dbReference>
<keyword evidence="3" id="KW-1185">Reference proteome</keyword>
<comment type="caution">
    <text evidence="2">The sequence shown here is derived from an EMBL/GenBank/DDBJ whole genome shotgun (WGS) entry which is preliminary data.</text>
</comment>
<organism evidence="2 3">
    <name type="scientific">Chrysophaeum taylorii</name>
    <dbReference type="NCBI Taxonomy" id="2483200"/>
    <lineage>
        <taxon>Eukaryota</taxon>
        <taxon>Sar</taxon>
        <taxon>Stramenopiles</taxon>
        <taxon>Ochrophyta</taxon>
        <taxon>Pelagophyceae</taxon>
        <taxon>Pelagomonadales</taxon>
        <taxon>Pelagomonadaceae</taxon>
        <taxon>Chrysophaeum</taxon>
    </lineage>
</organism>
<evidence type="ECO:0000313" key="3">
    <source>
        <dbReference type="Proteomes" id="UP001230188"/>
    </source>
</evidence>